<feature type="compositionally biased region" description="Polar residues" evidence="16">
    <location>
        <begin position="976"/>
        <end position="986"/>
    </location>
</feature>
<evidence type="ECO:0000256" key="6">
    <source>
        <dbReference type="ARBA" id="ARBA00022806"/>
    </source>
</evidence>
<dbReference type="GO" id="GO:0005524">
    <property type="term" value="F:ATP binding"/>
    <property type="evidence" value="ECO:0007669"/>
    <property type="project" value="UniProtKB-KW"/>
</dbReference>
<evidence type="ECO:0000256" key="14">
    <source>
        <dbReference type="ARBA" id="ARBA00049360"/>
    </source>
</evidence>
<feature type="compositionally biased region" description="Polar residues" evidence="16">
    <location>
        <begin position="19"/>
        <end position="28"/>
    </location>
</feature>
<dbReference type="SUPFAM" id="SSF52540">
    <property type="entry name" value="P-loop containing nucleoside triphosphate hydrolases"/>
    <property type="match status" value="2"/>
</dbReference>
<dbReference type="GO" id="GO:0043138">
    <property type="term" value="F:3'-5' DNA helicase activity"/>
    <property type="evidence" value="ECO:0007669"/>
    <property type="project" value="UniProtKB-EC"/>
</dbReference>
<feature type="compositionally biased region" description="Acidic residues" evidence="16">
    <location>
        <begin position="960"/>
        <end position="973"/>
    </location>
</feature>
<dbReference type="InterPro" id="IPR018982">
    <property type="entry name" value="RQC_domain"/>
</dbReference>
<keyword evidence="10" id="KW-0413">Isomerase</keyword>
<dbReference type="SMART" id="SM00487">
    <property type="entry name" value="DEXDc"/>
    <property type="match status" value="1"/>
</dbReference>
<feature type="region of interest" description="Disordered" evidence="16">
    <location>
        <begin position="1113"/>
        <end position="1160"/>
    </location>
</feature>
<feature type="domain" description="Helicase ATP-binding" evidence="17">
    <location>
        <begin position="428"/>
        <end position="607"/>
    </location>
</feature>
<dbReference type="GO" id="GO:0031573">
    <property type="term" value="P:mitotic intra-S DNA damage checkpoint signaling"/>
    <property type="evidence" value="ECO:0007669"/>
    <property type="project" value="UniProtKB-ARBA"/>
</dbReference>
<feature type="compositionally biased region" description="Basic and acidic residues" evidence="16">
    <location>
        <begin position="268"/>
        <end position="281"/>
    </location>
</feature>
<dbReference type="GO" id="GO:0000729">
    <property type="term" value="P:DNA double-strand break processing"/>
    <property type="evidence" value="ECO:0007669"/>
    <property type="project" value="UniProtKB-ARBA"/>
</dbReference>
<evidence type="ECO:0000256" key="5">
    <source>
        <dbReference type="ARBA" id="ARBA00022801"/>
    </source>
</evidence>
<dbReference type="InterPro" id="IPR001650">
    <property type="entry name" value="Helicase_C-like"/>
</dbReference>
<reference evidence="19 20" key="1">
    <citation type="submission" date="2019-03" db="EMBL/GenBank/DDBJ databases">
        <title>Sequencing 23 genomes of Wallemia ichthyophaga.</title>
        <authorList>
            <person name="Gostincar C."/>
        </authorList>
    </citation>
    <scope>NUCLEOTIDE SEQUENCE [LARGE SCALE GENOMIC DNA]</scope>
    <source>
        <strain evidence="19 20">EXF-8621</strain>
    </source>
</reference>
<dbReference type="NCBIfam" id="TIGR00614">
    <property type="entry name" value="recQ_fam"/>
    <property type="match status" value="1"/>
</dbReference>
<dbReference type="InterPro" id="IPR004589">
    <property type="entry name" value="DNA_helicase_ATP-dep_RecQ"/>
</dbReference>
<comment type="catalytic activity">
    <reaction evidence="12">
        <text>Couples ATP hydrolysis with the unwinding of duplex DNA by translocating in the 3'-5' direction.</text>
        <dbReference type="EC" id="5.6.2.4"/>
    </reaction>
</comment>
<feature type="region of interest" description="Disordered" evidence="16">
    <location>
        <begin position="1"/>
        <end position="132"/>
    </location>
</feature>
<evidence type="ECO:0000256" key="3">
    <source>
        <dbReference type="ARBA" id="ARBA00022741"/>
    </source>
</evidence>
<dbReference type="PROSITE" id="PS51194">
    <property type="entry name" value="HELICASE_CTER"/>
    <property type="match status" value="1"/>
</dbReference>
<dbReference type="Pfam" id="PF09382">
    <property type="entry name" value="RQC"/>
    <property type="match status" value="1"/>
</dbReference>
<dbReference type="GO" id="GO:0006260">
    <property type="term" value="P:DNA replication"/>
    <property type="evidence" value="ECO:0007669"/>
    <property type="project" value="InterPro"/>
</dbReference>
<proteinExistence type="inferred from homology"/>
<keyword evidence="15" id="KW-0175">Coiled coil</keyword>
<dbReference type="AlphaFoldDB" id="A0A4T0H0V1"/>
<dbReference type="GO" id="GO:0005634">
    <property type="term" value="C:nucleus"/>
    <property type="evidence" value="ECO:0007669"/>
    <property type="project" value="UniProtKB-SubCell"/>
</dbReference>
<dbReference type="FunFam" id="3.40.50.300:FF:000296">
    <property type="entry name" value="ATP-dependent DNA helicase RecQ"/>
    <property type="match status" value="1"/>
</dbReference>
<dbReference type="CDD" id="cd18794">
    <property type="entry name" value="SF2_C_RecQ"/>
    <property type="match status" value="1"/>
</dbReference>
<keyword evidence="8" id="KW-0238">DNA-binding</keyword>
<feature type="compositionally biased region" description="Polar residues" evidence="16">
    <location>
        <begin position="75"/>
        <end position="98"/>
    </location>
</feature>
<feature type="coiled-coil region" evidence="15">
    <location>
        <begin position="218"/>
        <end position="245"/>
    </location>
</feature>
<dbReference type="InterPro" id="IPR002464">
    <property type="entry name" value="DNA/RNA_helicase_DEAH_CS"/>
</dbReference>
<sequence length="1160" mass="129809">MQVRNNLEDLRRRLGRPEASSTPLSSSKVPIKIDDDEPVASSGSRSVSSKINKANKFKPAAVTSPASSGDHHPVASTSRAVPDSQQKRAPSSTPAQEPSNKRSRQQTQQIQHSQPYLPKASNGTITYADDSDDLINDTFTGDVLNGLDSQEPLPKPVEKLEKQEAPMRKVRQYNTDLDSLEMPVIQNMLCTTLKKKDAVMQELLSFYEDDIVDGTVDRDYLRSEQQRLQDRIESLENALGRVKKVNGVSSTVASMHGSSQSNAPSKQVRQEWQVRQERQEEQEPVDVDSSPVATKRPAMSLRREPLGSVTNEDPPALSRSKSSIMPFADNMMDLDGVDLQSPILSDEDVATSKHMQVLRNAPQIQECSDIPDEDDVSIMEPSPKPTNPPPPAPKAEDYPRYTWSRDVEKVMHDMFKLNAFRKNQREAIDATLDGRDVFVLMPTGGGKSVCYQIPACVDLGKTRGVSIIVSPLLSLIQDQVQHLVSRDIPSYAYSGATALPDKRAIQDDLRRPKPVTRLLYVTPEMLGQSGAFKDILQQLHAKSQLARFVVDEAHCVSQWGHDFRPDYTNLGQLRDEFPGVPFMALTATANERVKTDIKSSLKMRGCVELKSSFNRKNLFYEIKPKHGKQVYADIQKLINSKFKGQTGIIYCSSKRSCEDVASKLKQEYGLPAQHYHAGLSREDRTKIQLNWQKNRFLIICATVAFGMGIDKPDVRFVIHFSLPQSLEGYYQETGRAGRDGEHSHCVLYFAYKDTTTINFLIDNGDGTHEQKATQRSNLRQVVQFCLNKTDCRRTQVLNYFGEQFDPRKCHKTCDNCFEGVGTEKQDVTEESKNAVSLVKEVFKDGVTMLHCVDAFKGSGAARIRDKGHDKIPSFAKGSHMEKGDVERLFQLLWTEQVLGERYEQNKQGFTNAYIKLGSQYQQVLNGKKKIFMTVGKMSQRKTNGGSGVGARTSRKSRQEETDEEEIDSDDDHDESFVQSTAKNGGFTTFKHRSRQNQQNRIEVADSDEEIDLTGGDTAIHSNCLEDLMQLKMKLFRNGKPQPSDDTLETLSLTLPNSLKEIFNTEGIDDDNYDVGYLEVTKKYNKTKPMSRKPSTYADTSSSAITPGSLASKFSYKVPDTSYNNSMTSSKSTTSKYNKSDNRKSSGGSGGGIRAMVPGRR</sequence>
<evidence type="ECO:0000256" key="7">
    <source>
        <dbReference type="ARBA" id="ARBA00022840"/>
    </source>
</evidence>
<dbReference type="Proteomes" id="UP000306954">
    <property type="component" value="Unassembled WGS sequence"/>
</dbReference>
<dbReference type="PROSITE" id="PS51192">
    <property type="entry name" value="HELICASE_ATP_BIND_1"/>
    <property type="match status" value="1"/>
</dbReference>
<evidence type="ECO:0000313" key="19">
    <source>
        <dbReference type="EMBL" id="TIB08592.1"/>
    </source>
</evidence>
<dbReference type="PANTHER" id="PTHR13710:SF153">
    <property type="entry name" value="RECQ-LIKE DNA HELICASE BLM"/>
    <property type="match status" value="1"/>
</dbReference>
<dbReference type="SMART" id="SM00490">
    <property type="entry name" value="HELICc"/>
    <property type="match status" value="1"/>
</dbReference>
<dbReference type="EC" id="5.6.2.4" evidence="13"/>
<dbReference type="Pfam" id="PF00271">
    <property type="entry name" value="Helicase_C"/>
    <property type="match status" value="1"/>
</dbReference>
<feature type="compositionally biased region" description="Low complexity" evidence="16">
    <location>
        <begin position="1120"/>
        <end position="1136"/>
    </location>
</feature>
<evidence type="ECO:0000256" key="11">
    <source>
        <dbReference type="ARBA" id="ARBA00023242"/>
    </source>
</evidence>
<accession>A0A4T0H0V1</accession>
<name>A0A4T0H0V1_WALIC</name>
<feature type="compositionally biased region" description="Pro residues" evidence="16">
    <location>
        <begin position="382"/>
        <end position="393"/>
    </location>
</feature>
<keyword evidence="9" id="KW-0234">DNA repair</keyword>
<keyword evidence="5" id="KW-0378">Hydrolase</keyword>
<dbReference type="Gene3D" id="3.40.50.300">
    <property type="entry name" value="P-loop containing nucleotide triphosphate hydrolases"/>
    <property type="match status" value="2"/>
</dbReference>
<dbReference type="Pfam" id="PF16124">
    <property type="entry name" value="RecQ_Zn_bind"/>
    <property type="match status" value="1"/>
</dbReference>
<keyword evidence="11" id="KW-0539">Nucleus</keyword>
<evidence type="ECO:0000256" key="9">
    <source>
        <dbReference type="ARBA" id="ARBA00023204"/>
    </source>
</evidence>
<keyword evidence="7" id="KW-0067">ATP-binding</keyword>
<evidence type="ECO:0000256" key="10">
    <source>
        <dbReference type="ARBA" id="ARBA00023235"/>
    </source>
</evidence>
<feature type="compositionally biased region" description="Low complexity" evidence="16">
    <location>
        <begin position="105"/>
        <end position="114"/>
    </location>
</feature>
<comment type="caution">
    <text evidence="19">The sequence shown here is derived from an EMBL/GenBank/DDBJ whole genome shotgun (WGS) entry which is preliminary data.</text>
</comment>
<dbReference type="InterPro" id="IPR014001">
    <property type="entry name" value="Helicase_ATP-bd"/>
</dbReference>
<dbReference type="Pfam" id="PF00270">
    <property type="entry name" value="DEAD"/>
    <property type="match status" value="1"/>
</dbReference>
<dbReference type="InterPro" id="IPR027417">
    <property type="entry name" value="P-loop_NTPase"/>
</dbReference>
<dbReference type="PROSITE" id="PS00690">
    <property type="entry name" value="DEAH_ATP_HELICASE"/>
    <property type="match status" value="1"/>
</dbReference>
<dbReference type="Gene3D" id="1.10.10.10">
    <property type="entry name" value="Winged helix-like DNA-binding domain superfamily/Winged helix DNA-binding domain"/>
    <property type="match status" value="1"/>
</dbReference>
<feature type="region of interest" description="Disordered" evidence="16">
    <location>
        <begin position="252"/>
        <end position="321"/>
    </location>
</feature>
<evidence type="ECO:0000313" key="20">
    <source>
        <dbReference type="Proteomes" id="UP000306954"/>
    </source>
</evidence>
<evidence type="ECO:0000256" key="2">
    <source>
        <dbReference type="ARBA" id="ARBA00005446"/>
    </source>
</evidence>
<feature type="region of interest" description="Disordered" evidence="16">
    <location>
        <begin position="935"/>
        <end position="999"/>
    </location>
</feature>
<dbReference type="FunFam" id="1.10.10.10:FF:000495">
    <property type="entry name" value="RecQ family helicase MusN"/>
    <property type="match status" value="1"/>
</dbReference>
<dbReference type="SMART" id="SM00956">
    <property type="entry name" value="RQC"/>
    <property type="match status" value="1"/>
</dbReference>
<keyword evidence="4" id="KW-0227">DNA damage</keyword>
<dbReference type="CDD" id="cd17920">
    <property type="entry name" value="DEXHc_RecQ"/>
    <property type="match status" value="1"/>
</dbReference>
<comment type="subcellular location">
    <subcellularLocation>
        <location evidence="1">Nucleus</location>
    </subcellularLocation>
</comment>
<evidence type="ECO:0000259" key="17">
    <source>
        <dbReference type="PROSITE" id="PS51192"/>
    </source>
</evidence>
<feature type="compositionally biased region" description="Polar residues" evidence="16">
    <location>
        <begin position="252"/>
        <end position="265"/>
    </location>
</feature>
<protein>
    <recommendedName>
        <fullName evidence="13">DNA 3'-5' helicase</fullName>
        <ecNumber evidence="13">5.6.2.4</ecNumber>
    </recommendedName>
</protein>
<dbReference type="EMBL" id="SPOF01000056">
    <property type="protein sequence ID" value="TIB08592.1"/>
    <property type="molecule type" value="Genomic_DNA"/>
</dbReference>
<keyword evidence="3" id="KW-0547">Nucleotide-binding</keyword>
<dbReference type="GO" id="GO:0031422">
    <property type="term" value="C:RecQ family helicase-topoisomerase III complex"/>
    <property type="evidence" value="ECO:0007669"/>
    <property type="project" value="UniProtKB-ARBA"/>
</dbReference>
<feature type="region of interest" description="Disordered" evidence="16">
    <location>
        <begin position="360"/>
        <end position="398"/>
    </location>
</feature>
<evidence type="ECO:0000259" key="18">
    <source>
        <dbReference type="PROSITE" id="PS51194"/>
    </source>
</evidence>
<organism evidence="19 20">
    <name type="scientific">Wallemia ichthyophaga</name>
    <dbReference type="NCBI Taxonomy" id="245174"/>
    <lineage>
        <taxon>Eukaryota</taxon>
        <taxon>Fungi</taxon>
        <taxon>Dikarya</taxon>
        <taxon>Basidiomycota</taxon>
        <taxon>Wallemiomycotina</taxon>
        <taxon>Wallemiomycetes</taxon>
        <taxon>Wallemiales</taxon>
        <taxon>Wallemiaceae</taxon>
        <taxon>Wallemia</taxon>
    </lineage>
</organism>
<feature type="compositionally biased region" description="Basic and acidic residues" evidence="16">
    <location>
        <begin position="1"/>
        <end position="16"/>
    </location>
</feature>
<dbReference type="PANTHER" id="PTHR13710">
    <property type="entry name" value="DNA HELICASE RECQ FAMILY MEMBER"/>
    <property type="match status" value="1"/>
</dbReference>
<dbReference type="GO" id="GO:0016787">
    <property type="term" value="F:hydrolase activity"/>
    <property type="evidence" value="ECO:0007669"/>
    <property type="project" value="UniProtKB-KW"/>
</dbReference>
<dbReference type="GO" id="GO:0000724">
    <property type="term" value="P:double-strand break repair via homologous recombination"/>
    <property type="evidence" value="ECO:0007669"/>
    <property type="project" value="TreeGrafter"/>
</dbReference>
<evidence type="ECO:0000256" key="15">
    <source>
        <dbReference type="SAM" id="Coils"/>
    </source>
</evidence>
<dbReference type="FunFam" id="3.40.50.300:FF:000340">
    <property type="entry name" value="Bloom syndrome, RecQ helicase"/>
    <property type="match status" value="1"/>
</dbReference>
<dbReference type="GO" id="GO:0003677">
    <property type="term" value="F:DNA binding"/>
    <property type="evidence" value="ECO:0007669"/>
    <property type="project" value="UniProtKB-KW"/>
</dbReference>
<comment type="similarity">
    <text evidence="2">Belongs to the helicase family. RecQ subfamily.</text>
</comment>
<evidence type="ECO:0000256" key="13">
    <source>
        <dbReference type="ARBA" id="ARBA00034808"/>
    </source>
</evidence>
<evidence type="ECO:0000256" key="8">
    <source>
        <dbReference type="ARBA" id="ARBA00023125"/>
    </source>
</evidence>
<evidence type="ECO:0000256" key="16">
    <source>
        <dbReference type="SAM" id="MobiDB-lite"/>
    </source>
</evidence>
<gene>
    <name evidence="19" type="ORF">E3P90_03631</name>
</gene>
<dbReference type="InterPro" id="IPR036388">
    <property type="entry name" value="WH-like_DNA-bd_sf"/>
</dbReference>
<evidence type="ECO:0000256" key="12">
    <source>
        <dbReference type="ARBA" id="ARBA00034617"/>
    </source>
</evidence>
<keyword evidence="6" id="KW-0347">Helicase</keyword>
<dbReference type="GO" id="GO:0005737">
    <property type="term" value="C:cytoplasm"/>
    <property type="evidence" value="ECO:0007669"/>
    <property type="project" value="TreeGrafter"/>
</dbReference>
<dbReference type="GO" id="GO:0009378">
    <property type="term" value="F:four-way junction helicase activity"/>
    <property type="evidence" value="ECO:0007669"/>
    <property type="project" value="TreeGrafter"/>
</dbReference>
<dbReference type="InterPro" id="IPR011545">
    <property type="entry name" value="DEAD/DEAH_box_helicase_dom"/>
</dbReference>
<evidence type="ECO:0000256" key="1">
    <source>
        <dbReference type="ARBA" id="ARBA00004123"/>
    </source>
</evidence>
<evidence type="ECO:0000256" key="4">
    <source>
        <dbReference type="ARBA" id="ARBA00022763"/>
    </source>
</evidence>
<dbReference type="InterPro" id="IPR032284">
    <property type="entry name" value="RecQ_Zn-bd"/>
</dbReference>
<comment type="catalytic activity">
    <reaction evidence="14">
        <text>ATP + H2O = ADP + phosphate + H(+)</text>
        <dbReference type="Rhea" id="RHEA:13065"/>
        <dbReference type="ChEBI" id="CHEBI:15377"/>
        <dbReference type="ChEBI" id="CHEBI:15378"/>
        <dbReference type="ChEBI" id="CHEBI:30616"/>
        <dbReference type="ChEBI" id="CHEBI:43474"/>
        <dbReference type="ChEBI" id="CHEBI:456216"/>
    </reaction>
</comment>
<feature type="domain" description="Helicase C-terminal" evidence="18">
    <location>
        <begin position="633"/>
        <end position="779"/>
    </location>
</feature>